<organism evidence="4 5">
    <name type="scientific">Blepharisma stoltei</name>
    <dbReference type="NCBI Taxonomy" id="1481888"/>
    <lineage>
        <taxon>Eukaryota</taxon>
        <taxon>Sar</taxon>
        <taxon>Alveolata</taxon>
        <taxon>Ciliophora</taxon>
        <taxon>Postciliodesmatophora</taxon>
        <taxon>Heterotrichea</taxon>
        <taxon>Heterotrichida</taxon>
        <taxon>Blepharismidae</taxon>
        <taxon>Blepharisma</taxon>
    </lineage>
</organism>
<dbReference type="PRINTS" id="PR00320">
    <property type="entry name" value="GPROTEINBRPT"/>
</dbReference>
<dbReference type="PROSITE" id="PS50294">
    <property type="entry name" value="WD_REPEATS_REGION"/>
    <property type="match status" value="1"/>
</dbReference>
<dbReference type="Pfam" id="PF00805">
    <property type="entry name" value="Pentapeptide"/>
    <property type="match status" value="1"/>
</dbReference>
<feature type="repeat" description="WD" evidence="3">
    <location>
        <begin position="713"/>
        <end position="754"/>
    </location>
</feature>
<dbReference type="GO" id="GO:1990234">
    <property type="term" value="C:transferase complex"/>
    <property type="evidence" value="ECO:0007669"/>
    <property type="project" value="UniProtKB-ARBA"/>
</dbReference>
<gene>
    <name evidence="4" type="ORF">BSTOLATCC_MIC66028</name>
</gene>
<dbReference type="InterPro" id="IPR020472">
    <property type="entry name" value="WD40_PAC1"/>
</dbReference>
<evidence type="ECO:0000313" key="4">
    <source>
        <dbReference type="EMBL" id="CAG9336140.1"/>
    </source>
</evidence>
<dbReference type="Proteomes" id="UP001162131">
    <property type="component" value="Unassembled WGS sequence"/>
</dbReference>
<name>A0AAU9KH70_9CILI</name>
<evidence type="ECO:0000313" key="5">
    <source>
        <dbReference type="Proteomes" id="UP001162131"/>
    </source>
</evidence>
<feature type="repeat" description="WD" evidence="3">
    <location>
        <begin position="399"/>
        <end position="433"/>
    </location>
</feature>
<proteinExistence type="predicted"/>
<dbReference type="SMART" id="SM00320">
    <property type="entry name" value="WD40"/>
    <property type="match status" value="9"/>
</dbReference>
<dbReference type="InterPro" id="IPR001646">
    <property type="entry name" value="5peptide_repeat"/>
</dbReference>
<dbReference type="InterPro" id="IPR015943">
    <property type="entry name" value="WD40/YVTN_repeat-like_dom_sf"/>
</dbReference>
<reference evidence="4" key="1">
    <citation type="submission" date="2021-09" db="EMBL/GenBank/DDBJ databases">
        <authorList>
            <consortium name="AG Swart"/>
            <person name="Singh M."/>
            <person name="Singh A."/>
            <person name="Seah K."/>
            <person name="Emmerich C."/>
        </authorList>
    </citation>
    <scope>NUCLEOTIDE SEQUENCE</scope>
    <source>
        <strain evidence="4">ATCC30299</strain>
    </source>
</reference>
<dbReference type="InterPro" id="IPR011047">
    <property type="entry name" value="Quinoprotein_ADH-like_sf"/>
</dbReference>
<keyword evidence="1 3" id="KW-0853">WD repeat</keyword>
<dbReference type="AlphaFoldDB" id="A0AAU9KH70"/>
<dbReference type="PANTHER" id="PTHR22847">
    <property type="entry name" value="WD40 REPEAT PROTEIN"/>
    <property type="match status" value="1"/>
</dbReference>
<accession>A0AAU9KH70</accession>
<sequence>MDYRNKKYLCRDMKEKSFLIKTTSELMNKEQKLKLSFTRNIFQHKPISKKALDYMITHKIACDISAFQSNEDILLSYFNKVNISENIKLYSKYFQEFLTEKQLEKLYKVVLSSKQFPELQIAASNAITILNYSNYNFKNKSLNGIKVPKSDLSGCNFINVDLGDSDLSRCNLSNSYFYYSNLENCNLSKAQFGKLKSLKTVADYFDILFSPSGKYFACSTKVSIWETKTWKRILIIDGWMSKGIAFSPCEKYIAVGTEVSEVCIWNIERKRQVLVFTIDNLVDIAYSPCGNFLLAISDGKGCLVDLQTREPEYYSNNHIDFALFSKCGKIIIEVLNCEVWLYEIKNFNLIGKTRTGGSTRCSCLSDNILILGDSNGVLYVWNMKLDNKIAIKAHINAAITSISTDSTKGLAATSSFDRSIKLWDINTQTLVYQYHCSYFSKFIRCVLSSNLGLLAISHGSEILLHDYHSLIKAKPFIGTSSLVEYISVSHDEKIITSIDKNNETIEWDIEKDWKINRYTKKYEFWSNWTYRNRLKATTNYEKILLRKLRSRVTLFTISPCGRFFAYNYRGSIIYIFDIILGPSIQTINCEEYVTGFLLSHNGRYLLTAHRMKGLAILWDIKSGMKINETKLSPNWNVLVASECATIIAFSYDSDVSLIKTENSEYIERLKGLHDYVSTILFFPFSSRYLAATGQKDKRILVWDVETTGIILVLNGHLGEINYLTFYLNGNFLISASSDMTLKVWNIDAESDKDLIHWSSMSNEFSAYKTSFKNAALSKDNQNLIDSLSQTWDN</sequence>
<evidence type="ECO:0000256" key="2">
    <source>
        <dbReference type="ARBA" id="ARBA00022737"/>
    </source>
</evidence>
<dbReference type="Gene3D" id="2.160.20.80">
    <property type="entry name" value="E3 ubiquitin-protein ligase SopA"/>
    <property type="match status" value="1"/>
</dbReference>
<dbReference type="PANTHER" id="PTHR22847:SF637">
    <property type="entry name" value="WD REPEAT DOMAIN 5B"/>
    <property type="match status" value="1"/>
</dbReference>
<dbReference type="SUPFAM" id="SSF141571">
    <property type="entry name" value="Pentapeptide repeat-like"/>
    <property type="match status" value="1"/>
</dbReference>
<dbReference type="InterPro" id="IPR019775">
    <property type="entry name" value="WD40_repeat_CS"/>
</dbReference>
<keyword evidence="2" id="KW-0677">Repeat</keyword>
<dbReference type="Pfam" id="PF00400">
    <property type="entry name" value="WD40"/>
    <property type="match status" value="2"/>
</dbReference>
<dbReference type="Gene3D" id="2.130.10.10">
    <property type="entry name" value="YVTN repeat-like/Quinoprotein amine dehydrogenase"/>
    <property type="match status" value="3"/>
</dbReference>
<dbReference type="EMBL" id="CAJZBQ010000064">
    <property type="protein sequence ID" value="CAG9336140.1"/>
    <property type="molecule type" value="Genomic_DNA"/>
</dbReference>
<dbReference type="PROSITE" id="PS50082">
    <property type="entry name" value="WD_REPEATS_2"/>
    <property type="match status" value="2"/>
</dbReference>
<dbReference type="PROSITE" id="PS00678">
    <property type="entry name" value="WD_REPEATS_1"/>
    <property type="match status" value="2"/>
</dbReference>
<protein>
    <submittedName>
        <fullName evidence="4">Uncharacterized protein</fullName>
    </submittedName>
</protein>
<evidence type="ECO:0000256" key="1">
    <source>
        <dbReference type="ARBA" id="ARBA00022574"/>
    </source>
</evidence>
<evidence type="ECO:0000256" key="3">
    <source>
        <dbReference type="PROSITE-ProRule" id="PRU00221"/>
    </source>
</evidence>
<dbReference type="InterPro" id="IPR001680">
    <property type="entry name" value="WD40_rpt"/>
</dbReference>
<dbReference type="SUPFAM" id="SSF50998">
    <property type="entry name" value="Quinoprotein alcohol dehydrogenase-like"/>
    <property type="match status" value="1"/>
</dbReference>
<comment type="caution">
    <text evidence="4">The sequence shown here is derived from an EMBL/GenBank/DDBJ whole genome shotgun (WGS) entry which is preliminary data.</text>
</comment>
<keyword evidence="5" id="KW-1185">Reference proteome</keyword>